<keyword evidence="6" id="KW-0007">Acetylation</keyword>
<dbReference type="FunFam" id="1.10.238.10:FF:000178">
    <property type="entry name" value="Calmodulin-2 A"/>
    <property type="match status" value="1"/>
</dbReference>
<keyword evidence="9" id="KW-1185">Reference proteome</keyword>
<dbReference type="CDD" id="cd00051">
    <property type="entry name" value="EFh"/>
    <property type="match status" value="1"/>
</dbReference>
<dbReference type="GO" id="GO:0005509">
    <property type="term" value="F:calcium ion binding"/>
    <property type="evidence" value="ECO:0007669"/>
    <property type="project" value="InterPro"/>
</dbReference>
<keyword evidence="4" id="KW-0677">Repeat</keyword>
<protein>
    <recommendedName>
        <fullName evidence="2">Calmodulin</fullName>
    </recommendedName>
</protein>
<dbReference type="PhylomeDB" id="A0A0G4ERA8"/>
<evidence type="ECO:0000313" key="9">
    <source>
        <dbReference type="Proteomes" id="UP000041254"/>
    </source>
</evidence>
<dbReference type="AlphaFoldDB" id="A0A0G4ERA8"/>
<evidence type="ECO:0000256" key="5">
    <source>
        <dbReference type="ARBA" id="ARBA00022837"/>
    </source>
</evidence>
<comment type="similarity">
    <text evidence="1">Belongs to the centrin family.</text>
</comment>
<evidence type="ECO:0000256" key="4">
    <source>
        <dbReference type="ARBA" id="ARBA00022737"/>
    </source>
</evidence>
<organism evidence="8 9">
    <name type="scientific">Vitrella brassicaformis (strain CCMP3155)</name>
    <dbReference type="NCBI Taxonomy" id="1169540"/>
    <lineage>
        <taxon>Eukaryota</taxon>
        <taxon>Sar</taxon>
        <taxon>Alveolata</taxon>
        <taxon>Colpodellida</taxon>
        <taxon>Vitrellaceae</taxon>
        <taxon>Vitrella</taxon>
    </lineage>
</organism>
<dbReference type="OMA" id="FPQFATM"/>
<dbReference type="PROSITE" id="PS50222">
    <property type="entry name" value="EF_HAND_2"/>
    <property type="match status" value="2"/>
</dbReference>
<dbReference type="Pfam" id="PF13499">
    <property type="entry name" value="EF-hand_7"/>
    <property type="match status" value="1"/>
</dbReference>
<dbReference type="Proteomes" id="UP000041254">
    <property type="component" value="Unassembled WGS sequence"/>
</dbReference>
<name>A0A0G4ERA8_VITBC</name>
<dbReference type="CDD" id="cd15898">
    <property type="entry name" value="EFh_PI-PLC"/>
    <property type="match status" value="1"/>
</dbReference>
<sequence length="188" mass="20905">MSAPSWATMQPGRNLSSQFLAGAWQISVCSAFEIGRMASNLTDDDIREFREIFNLVDTDGGGSISTDELGKLMETLGIPTTQEELQLMVSEIDDNGDGEIDFDEFVKVMSRKVNADYTPDEVRRAFKVFSGDAPEGQIRVADLEKALITYGHEKLSEDEGRTLVSQLDSADGMFNYTDYIQMMMLSSK</sequence>
<feature type="domain" description="EF-hand" evidence="7">
    <location>
        <begin position="80"/>
        <end position="115"/>
    </location>
</feature>
<dbReference type="SUPFAM" id="SSF47473">
    <property type="entry name" value="EF-hand"/>
    <property type="match status" value="1"/>
</dbReference>
<dbReference type="GO" id="GO:0016460">
    <property type="term" value="C:myosin II complex"/>
    <property type="evidence" value="ECO:0007669"/>
    <property type="project" value="TreeGrafter"/>
</dbReference>
<dbReference type="InParanoid" id="A0A0G4ERA8"/>
<accession>A0A0G4ERA8</accession>
<keyword evidence="3" id="KW-0479">Metal-binding</keyword>
<dbReference type="SMART" id="SM00054">
    <property type="entry name" value="EFh"/>
    <property type="match status" value="2"/>
</dbReference>
<dbReference type="InterPro" id="IPR002048">
    <property type="entry name" value="EF_hand_dom"/>
</dbReference>
<dbReference type="PANTHER" id="PTHR23048:SF0">
    <property type="entry name" value="CALMODULIN LIKE 3"/>
    <property type="match status" value="1"/>
</dbReference>
<evidence type="ECO:0000259" key="7">
    <source>
        <dbReference type="PROSITE" id="PS50222"/>
    </source>
</evidence>
<keyword evidence="5" id="KW-0106">Calcium</keyword>
<dbReference type="PROSITE" id="PS00018">
    <property type="entry name" value="EF_HAND_1"/>
    <property type="match status" value="2"/>
</dbReference>
<evidence type="ECO:0000256" key="2">
    <source>
        <dbReference type="ARBA" id="ARBA00020786"/>
    </source>
</evidence>
<evidence type="ECO:0000256" key="1">
    <source>
        <dbReference type="ARBA" id="ARBA00005253"/>
    </source>
</evidence>
<dbReference type="EMBL" id="CDMY01000289">
    <property type="protein sequence ID" value="CEL99811.1"/>
    <property type="molecule type" value="Genomic_DNA"/>
</dbReference>
<gene>
    <name evidence="8" type="ORF">Vbra_12678</name>
</gene>
<evidence type="ECO:0000256" key="6">
    <source>
        <dbReference type="ARBA" id="ARBA00022990"/>
    </source>
</evidence>
<reference evidence="8 9" key="1">
    <citation type="submission" date="2014-11" db="EMBL/GenBank/DDBJ databases">
        <authorList>
            <person name="Zhu J."/>
            <person name="Qi W."/>
            <person name="Song R."/>
        </authorList>
    </citation>
    <scope>NUCLEOTIDE SEQUENCE [LARGE SCALE GENOMIC DNA]</scope>
</reference>
<dbReference type="InterPro" id="IPR018247">
    <property type="entry name" value="EF_Hand_1_Ca_BS"/>
</dbReference>
<dbReference type="PANTHER" id="PTHR23048">
    <property type="entry name" value="MYOSIN LIGHT CHAIN 1, 3"/>
    <property type="match status" value="1"/>
</dbReference>
<dbReference type="InterPro" id="IPR050230">
    <property type="entry name" value="CALM/Myosin/TropC-like"/>
</dbReference>
<feature type="domain" description="EF-hand" evidence="7">
    <location>
        <begin position="44"/>
        <end position="79"/>
    </location>
</feature>
<dbReference type="InterPro" id="IPR011992">
    <property type="entry name" value="EF-hand-dom_pair"/>
</dbReference>
<evidence type="ECO:0000313" key="8">
    <source>
        <dbReference type="EMBL" id="CEL99811.1"/>
    </source>
</evidence>
<dbReference type="VEuPathDB" id="CryptoDB:Vbra_12678"/>
<proteinExistence type="inferred from homology"/>
<evidence type="ECO:0000256" key="3">
    <source>
        <dbReference type="ARBA" id="ARBA00022723"/>
    </source>
</evidence>
<dbReference type="OrthoDB" id="26525at2759"/>
<dbReference type="STRING" id="1169540.A0A0G4ERA8"/>
<dbReference type="Gene3D" id="1.10.238.10">
    <property type="entry name" value="EF-hand"/>
    <property type="match status" value="1"/>
</dbReference>